<accession>A0ABW9AYS1</accession>
<name>A0ABW9AYS1_9BURK</name>
<keyword evidence="2" id="KW-1185">Reference proteome</keyword>
<organism evidence="1 2">
    <name type="scientific">Paraburkholderia dipogonis</name>
    <dbReference type="NCBI Taxonomy" id="1211383"/>
    <lineage>
        <taxon>Bacteria</taxon>
        <taxon>Pseudomonadati</taxon>
        <taxon>Pseudomonadota</taxon>
        <taxon>Betaproteobacteria</taxon>
        <taxon>Burkholderiales</taxon>
        <taxon>Burkholderiaceae</taxon>
        <taxon>Paraburkholderia</taxon>
    </lineage>
</organism>
<dbReference type="RefSeq" id="WP_408180414.1">
    <property type="nucleotide sequence ID" value="NZ_JAQQEZ010000032.1"/>
</dbReference>
<evidence type="ECO:0008006" key="3">
    <source>
        <dbReference type="Google" id="ProtNLM"/>
    </source>
</evidence>
<dbReference type="EMBL" id="JAQQEZ010000032">
    <property type="protein sequence ID" value="MFM0005740.1"/>
    <property type="molecule type" value="Genomic_DNA"/>
</dbReference>
<dbReference type="Proteomes" id="UP001629230">
    <property type="component" value="Unassembled WGS sequence"/>
</dbReference>
<reference evidence="1 2" key="1">
    <citation type="journal article" date="2024" name="Chem. Sci.">
        <title>Discovery of megapolipeptins by genome mining of a Burkholderiales bacteria collection.</title>
        <authorList>
            <person name="Paulo B.S."/>
            <person name="Recchia M.J.J."/>
            <person name="Lee S."/>
            <person name="Fergusson C.H."/>
            <person name="Romanowski S.B."/>
            <person name="Hernandez A."/>
            <person name="Krull N."/>
            <person name="Liu D.Y."/>
            <person name="Cavanagh H."/>
            <person name="Bos A."/>
            <person name="Gray C.A."/>
            <person name="Murphy B.T."/>
            <person name="Linington R.G."/>
            <person name="Eustaquio A.S."/>
        </authorList>
    </citation>
    <scope>NUCLEOTIDE SEQUENCE [LARGE SCALE GENOMIC DNA]</scope>
    <source>
        <strain evidence="1 2">RL17-350-BIC-A</strain>
    </source>
</reference>
<sequence>MFPDAVRYFDEGPDRLWQAMWGDVDSLWSICGALVHASEFPDPARKIDKSTLSDPSLLELVTGPELSFEESLSNFEGSLLSYQQFGHEISLRDLSESIAFYRLHAAVNRLCKTDGVGAYRCVRLCLDDEGVSLTLKALGEHSSCIDIYETVSKELVDTEIRRLQEDPSYRESVGVTDFVGYACNPAAFCSNEARMEALQIG</sequence>
<evidence type="ECO:0000313" key="2">
    <source>
        <dbReference type="Proteomes" id="UP001629230"/>
    </source>
</evidence>
<comment type="caution">
    <text evidence="1">The sequence shown here is derived from an EMBL/GenBank/DDBJ whole genome shotgun (WGS) entry which is preliminary data.</text>
</comment>
<proteinExistence type="predicted"/>
<protein>
    <recommendedName>
        <fullName evidence="3">DUF4240 domain-containing protein</fullName>
    </recommendedName>
</protein>
<evidence type="ECO:0000313" key="1">
    <source>
        <dbReference type="EMBL" id="MFM0005740.1"/>
    </source>
</evidence>
<gene>
    <name evidence="1" type="ORF">PQR57_32660</name>
</gene>